<feature type="compositionally biased region" description="Low complexity" evidence="1">
    <location>
        <begin position="135"/>
        <end position="145"/>
    </location>
</feature>
<evidence type="ECO:0000313" key="5">
    <source>
        <dbReference type="Proteomes" id="UP001558353"/>
    </source>
</evidence>
<protein>
    <submittedName>
        <fullName evidence="4">LytR C-terminal domain-containing protein</fullName>
    </submittedName>
</protein>
<dbReference type="InterPro" id="IPR027381">
    <property type="entry name" value="LytR/CpsA/Psr_C"/>
</dbReference>
<evidence type="ECO:0000256" key="1">
    <source>
        <dbReference type="SAM" id="MobiDB-lite"/>
    </source>
</evidence>
<dbReference type="EMBL" id="JAYWMA010000003">
    <property type="protein sequence ID" value="MEX3528237.1"/>
    <property type="molecule type" value="Genomic_DNA"/>
</dbReference>
<evidence type="ECO:0000259" key="3">
    <source>
        <dbReference type="Pfam" id="PF13399"/>
    </source>
</evidence>
<sequence>MTDVHDQSNFPRPGRHRSADDRVDAPVDDDFRDDYRDDRGDDYRDDRREAAPADSGGGMPLRGLAMICIFIGVCLMGWGLYAWSSGNDGSGSADGAGDGSGTVAEAPADGAGDRPAGEQPAVAPGGNADGRPDAEAPAAPPAAGEGADGATGDGEVRRADFRVTVLNNSPEQGLAAEVSERLGGEGWGRGETGNAPEGQFGVWPATTVVYTPGNAAEKAAAEEIARDNGWAVEARDERLADAPGGVVVVTAVDARR</sequence>
<accession>A0ABV3USQ7</accession>
<dbReference type="RefSeq" id="WP_278826614.1">
    <property type="nucleotide sequence ID" value="NZ_DYUU01000040.1"/>
</dbReference>
<evidence type="ECO:0000313" key="4">
    <source>
        <dbReference type="EMBL" id="MEX3528237.1"/>
    </source>
</evidence>
<feature type="transmembrane region" description="Helical" evidence="2">
    <location>
        <begin position="64"/>
        <end position="83"/>
    </location>
</feature>
<dbReference type="Gene3D" id="3.30.70.2390">
    <property type="match status" value="1"/>
</dbReference>
<keyword evidence="2" id="KW-0472">Membrane</keyword>
<reference evidence="4 5" key="1">
    <citation type="journal article" date="2024" name="Fungal Genet. Biol.">
        <title>The porcine skin microbiome exhibits broad fungal antagonism.</title>
        <authorList>
            <person name="De La Cruz K.F."/>
            <person name="Townsend E.C."/>
            <person name="Alex Cheong J.Z."/>
            <person name="Salamzade R."/>
            <person name="Liu A."/>
            <person name="Sandstrom S."/>
            <person name="Davila E."/>
            <person name="Huang L."/>
            <person name="Xu K.H."/>
            <person name="Wu S.Y."/>
            <person name="Meudt J.J."/>
            <person name="Shanmuganayagam D."/>
            <person name="Gibson A.L.F."/>
            <person name="Kalan L.R."/>
        </authorList>
    </citation>
    <scope>NUCLEOTIDE SEQUENCE [LARGE SCALE GENOMIC DNA]</scope>
    <source>
        <strain evidence="4 5">LK2569</strain>
    </source>
</reference>
<name>A0ABV3USQ7_9CORY</name>
<keyword evidence="2" id="KW-1133">Transmembrane helix</keyword>
<dbReference type="Proteomes" id="UP001558353">
    <property type="component" value="Unassembled WGS sequence"/>
</dbReference>
<proteinExistence type="predicted"/>
<feature type="compositionally biased region" description="Gly residues" evidence="1">
    <location>
        <begin position="90"/>
        <end position="100"/>
    </location>
</feature>
<gene>
    <name evidence="4" type="ORF">VVR64_04030</name>
</gene>
<organism evidence="4 5">
    <name type="scientific">Corynebacterium xerosis</name>
    <dbReference type="NCBI Taxonomy" id="1725"/>
    <lineage>
        <taxon>Bacteria</taxon>
        <taxon>Bacillati</taxon>
        <taxon>Actinomycetota</taxon>
        <taxon>Actinomycetes</taxon>
        <taxon>Mycobacteriales</taxon>
        <taxon>Corynebacteriaceae</taxon>
        <taxon>Corynebacterium</taxon>
    </lineage>
</organism>
<keyword evidence="2" id="KW-0812">Transmembrane</keyword>
<feature type="compositionally biased region" description="Basic and acidic residues" evidence="1">
    <location>
        <begin position="33"/>
        <end position="51"/>
    </location>
</feature>
<feature type="domain" description="LytR/CpsA/Psr regulator C-terminal" evidence="3">
    <location>
        <begin position="161"/>
        <end position="249"/>
    </location>
</feature>
<comment type="caution">
    <text evidence="4">The sequence shown here is derived from an EMBL/GenBank/DDBJ whole genome shotgun (WGS) entry which is preliminary data.</text>
</comment>
<feature type="region of interest" description="Disordered" evidence="1">
    <location>
        <begin position="1"/>
        <end position="58"/>
    </location>
</feature>
<dbReference type="Pfam" id="PF13399">
    <property type="entry name" value="LytR_C"/>
    <property type="match status" value="1"/>
</dbReference>
<evidence type="ECO:0000256" key="2">
    <source>
        <dbReference type="SAM" id="Phobius"/>
    </source>
</evidence>
<feature type="region of interest" description="Disordered" evidence="1">
    <location>
        <begin position="90"/>
        <end position="158"/>
    </location>
</feature>
<keyword evidence="5" id="KW-1185">Reference proteome</keyword>